<feature type="domain" description="Glycosyl hydrolase family 13 catalytic" evidence="1">
    <location>
        <begin position="11"/>
        <end position="385"/>
    </location>
</feature>
<dbReference type="SMART" id="SM00642">
    <property type="entry name" value="Aamy"/>
    <property type="match status" value="1"/>
</dbReference>
<dbReference type="PANTHER" id="PTHR47786:SF2">
    <property type="entry name" value="GLYCOSYL HYDROLASE FAMILY 13 CATALYTIC DOMAIN-CONTAINING PROTEIN"/>
    <property type="match status" value="1"/>
</dbReference>
<dbReference type="InterPro" id="IPR006047">
    <property type="entry name" value="GH13_cat_dom"/>
</dbReference>
<accession>A0A401IJS5</accession>
<evidence type="ECO:0000259" key="1">
    <source>
        <dbReference type="SMART" id="SM00642"/>
    </source>
</evidence>
<dbReference type="EMBL" id="BDQK01000013">
    <property type="protein sequence ID" value="GBF81361.1"/>
    <property type="molecule type" value="Genomic_DNA"/>
</dbReference>
<reference evidence="3" key="1">
    <citation type="submission" date="2017-05" db="EMBL/GenBank/DDBJ databases">
        <title>Physiological properties and genetic analysis related to exopolysaccharide production of fresh-water unicellular cyanobacterium Aphanothece sacrum, Suizenji Nori, that has been cultured as a food source in Japan.</title>
        <authorList>
            <person name="Kanesaki Y."/>
            <person name="Yoshikawa S."/>
            <person name="Ohki K."/>
        </authorList>
    </citation>
    <scope>NUCLEOTIDE SEQUENCE [LARGE SCALE GENOMIC DNA]</scope>
    <source>
        <strain evidence="3">FPU1</strain>
    </source>
</reference>
<dbReference type="PANTHER" id="PTHR47786">
    <property type="entry name" value="ALPHA-1,4-GLUCAN:MALTOSE-1-PHOSPHATE MALTOSYLTRANSFERASE"/>
    <property type="match status" value="1"/>
</dbReference>
<dbReference type="AlphaFoldDB" id="A0A401IJS5"/>
<comment type="caution">
    <text evidence="2">The sequence shown here is derived from an EMBL/GenBank/DDBJ whole genome shotgun (WGS) entry which is preliminary data.</text>
</comment>
<dbReference type="Gene3D" id="3.20.20.80">
    <property type="entry name" value="Glycosidases"/>
    <property type="match status" value="1"/>
</dbReference>
<dbReference type="GO" id="GO:0005975">
    <property type="term" value="P:carbohydrate metabolic process"/>
    <property type="evidence" value="ECO:0007669"/>
    <property type="project" value="InterPro"/>
</dbReference>
<dbReference type="InterPro" id="IPR017853">
    <property type="entry name" value="GH"/>
</dbReference>
<dbReference type="OrthoDB" id="9805159at2"/>
<sequence length="489" mass="56565">MSQNLAPSLYQINTRVWLNQLSHQLGRHATLDDIPDTELDKLANLGFNWVYFLSVWQTGEVARQVSRTNPQWLAEYRELLPDLKEEDISGSGFAITSYTLNTSLGESDSLIRLRDRLHQRGLKLMLDFVPNHTAPDHHWTKSHPDYYISGNETLLAQQPQNYIKIDSAEGSRILAYGRDPYFDGWPDTLQLNYGNLELQTALINELLTIAQWCDGLRCDMAMLVLPEIFERTWGIPTEPFWPKAIPQIRQQHPDFVFMAEVYWDMEWTLQQQGFDYTYDKKLYDRLEHQIARPVREHFWADLDYQSKSARFLENHDEPRAAATFAPDVHQAAAILSFFCPGLRFFHQGQLQGWTKKISVHLGRGPQQPTDTGLEKFYGQLLEGLRLNAVREGKWQLLECKPAWGDNWTWDCFIAFAWQGNEGERVIVVVNYAGNQSQCYIPLPWSNLAGQRFKLQDIMGGTSYEVDGDNLVTPGLYLDFSAWGYQVLKF</sequence>
<dbReference type="Proteomes" id="UP000287247">
    <property type="component" value="Unassembled WGS sequence"/>
</dbReference>
<dbReference type="SUPFAM" id="SSF51445">
    <property type="entry name" value="(Trans)glycosidases"/>
    <property type="match status" value="1"/>
</dbReference>
<dbReference type="CDD" id="cd11347">
    <property type="entry name" value="AmyAc_1"/>
    <property type="match status" value="1"/>
</dbReference>
<name>A0A401IJS5_APHSA</name>
<gene>
    <name evidence="2" type="ORF">AsFPU1_2774</name>
</gene>
<dbReference type="Pfam" id="PF00128">
    <property type="entry name" value="Alpha-amylase"/>
    <property type="match status" value="1"/>
</dbReference>
<organism evidence="2 3">
    <name type="scientific">Aphanothece sacrum FPU1</name>
    <dbReference type="NCBI Taxonomy" id="1920663"/>
    <lineage>
        <taxon>Bacteria</taxon>
        <taxon>Bacillati</taxon>
        <taxon>Cyanobacteriota</taxon>
        <taxon>Cyanophyceae</taxon>
        <taxon>Oscillatoriophycideae</taxon>
        <taxon>Chroococcales</taxon>
        <taxon>Aphanothecaceae</taxon>
        <taxon>Aphanothece</taxon>
    </lineage>
</organism>
<protein>
    <submittedName>
        <fullName evidence="2">Alpha amylase catalytic region</fullName>
    </submittedName>
</protein>
<proteinExistence type="predicted"/>
<evidence type="ECO:0000313" key="3">
    <source>
        <dbReference type="Proteomes" id="UP000287247"/>
    </source>
</evidence>
<evidence type="ECO:0000313" key="2">
    <source>
        <dbReference type="EMBL" id="GBF81361.1"/>
    </source>
</evidence>
<dbReference type="RefSeq" id="WP_124976531.1">
    <property type="nucleotide sequence ID" value="NZ_BDQK01000013.1"/>
</dbReference>
<keyword evidence="3" id="KW-1185">Reference proteome</keyword>